<evidence type="ECO:0000313" key="7">
    <source>
        <dbReference type="EMBL" id="KAF5924996.1"/>
    </source>
</evidence>
<dbReference type="PANTHER" id="PTHR18905:SF12">
    <property type="entry name" value="NINEIN-LIKE PROTEIN"/>
    <property type="match status" value="1"/>
</dbReference>
<proteinExistence type="predicted"/>
<name>A0A7J7FBA9_DICBM</name>
<evidence type="ECO:0000256" key="6">
    <source>
        <dbReference type="SAM" id="MobiDB-lite"/>
    </source>
</evidence>
<sequence length="526" mass="58957">MTSNCKTRLGGYGGQPAQEFPLFFNFSRRIELERLSEENTLLKNERGTMQQELEAAEKTNDAQSLDRHGRAPSRCWQPPSFLSSLVPEVRGQECACCSVVSTAASSSSTGLLISEVDRQVLLTPTEILHITPSGGAASVSVVEIEALKRDKEKACSEMEALSTQEVQNFFLKDLRTGAVDRFHIHRGQNDLTGEDITWSGARGRSRGQHGVVDETGPRVLHRGSRPEARTAWQPCKQTPLLRKHAAGLLPRNLRTRVCMCACTENTHATWAGSTEDVLDKQLKITGISMVKDCRANFLVAVSTPSAFAHLSSEHCWASTICWLVAAEKKQNKQFIQHLPLAENYVCVFNDKGPRRFSYNSNIRGRNEKNMKGLQNSDSDFVASNHLWQSRWVSFLLGSQKCKDELSQLNQRVLQLGEEASTHQAQNENCITIQLLTQRLEEGGRRERLQVSGQWRRESLEQVMSSPKTPGGGTTLQDHQIQKLEVELDHVNQECQSLTLLQSQLRETLESQDQLELGPSWRRVNAV</sequence>
<dbReference type="AlphaFoldDB" id="A0A7J7FBA9"/>
<evidence type="ECO:0000256" key="2">
    <source>
        <dbReference type="ARBA" id="ARBA00022490"/>
    </source>
</evidence>
<keyword evidence="4" id="KW-0206">Cytoskeleton</keyword>
<organism evidence="7 8">
    <name type="scientific">Diceros bicornis minor</name>
    <name type="common">South-central black rhinoceros</name>
    <dbReference type="NCBI Taxonomy" id="77932"/>
    <lineage>
        <taxon>Eukaryota</taxon>
        <taxon>Metazoa</taxon>
        <taxon>Chordata</taxon>
        <taxon>Craniata</taxon>
        <taxon>Vertebrata</taxon>
        <taxon>Euteleostomi</taxon>
        <taxon>Mammalia</taxon>
        <taxon>Eutheria</taxon>
        <taxon>Laurasiatheria</taxon>
        <taxon>Perissodactyla</taxon>
        <taxon>Rhinocerotidae</taxon>
        <taxon>Diceros</taxon>
    </lineage>
</organism>
<keyword evidence="5" id="KW-0175">Coiled coil</keyword>
<gene>
    <name evidence="7" type="ORF">HPG69_008672</name>
</gene>
<keyword evidence="2" id="KW-0963">Cytoplasm</keyword>
<reference evidence="7 8" key="1">
    <citation type="journal article" date="2020" name="Mol. Biol. Evol.">
        <title>Interspecific Gene Flow and the Evolution of Specialization in Black and White Rhinoceros.</title>
        <authorList>
            <person name="Moodley Y."/>
            <person name="Westbury M.V."/>
            <person name="Russo I.M."/>
            <person name="Gopalakrishnan S."/>
            <person name="Rakotoarivelo A."/>
            <person name="Olsen R.A."/>
            <person name="Prost S."/>
            <person name="Tunstall T."/>
            <person name="Ryder O.A."/>
            <person name="Dalen L."/>
            <person name="Bruford M.W."/>
        </authorList>
    </citation>
    <scope>NUCLEOTIDE SEQUENCE [LARGE SCALE GENOMIC DNA]</scope>
    <source>
        <strain evidence="7">SBR-YM</strain>
        <tissue evidence="7">Skin</tissue>
    </source>
</reference>
<feature type="compositionally biased region" description="Basic and acidic residues" evidence="6">
    <location>
        <begin position="55"/>
        <end position="69"/>
    </location>
</feature>
<evidence type="ECO:0000256" key="3">
    <source>
        <dbReference type="ARBA" id="ARBA00022553"/>
    </source>
</evidence>
<evidence type="ECO:0000256" key="1">
    <source>
        <dbReference type="ARBA" id="ARBA00004300"/>
    </source>
</evidence>
<keyword evidence="3" id="KW-0597">Phosphoprotein</keyword>
<dbReference type="EMBL" id="JACDTQ010000823">
    <property type="protein sequence ID" value="KAF5924996.1"/>
    <property type="molecule type" value="Genomic_DNA"/>
</dbReference>
<dbReference type="Proteomes" id="UP000551758">
    <property type="component" value="Unassembled WGS sequence"/>
</dbReference>
<accession>A0A7J7FBA9</accession>
<feature type="region of interest" description="Disordered" evidence="6">
    <location>
        <begin position="198"/>
        <end position="228"/>
    </location>
</feature>
<comment type="subcellular location">
    <subcellularLocation>
        <location evidence="1">Cytoplasm</location>
        <location evidence="1">Cytoskeleton</location>
        <location evidence="1">Microtubule organizing center</location>
        <location evidence="1">Centrosome</location>
    </subcellularLocation>
</comment>
<feature type="coiled-coil region" evidence="5">
    <location>
        <begin position="398"/>
        <end position="425"/>
    </location>
</feature>
<dbReference type="PANTHER" id="PTHR18905">
    <property type="entry name" value="NINEIN"/>
    <property type="match status" value="1"/>
</dbReference>
<keyword evidence="8" id="KW-1185">Reference proteome</keyword>
<evidence type="ECO:0000256" key="5">
    <source>
        <dbReference type="SAM" id="Coils"/>
    </source>
</evidence>
<evidence type="ECO:0000313" key="8">
    <source>
        <dbReference type="Proteomes" id="UP000551758"/>
    </source>
</evidence>
<feature type="region of interest" description="Disordered" evidence="6">
    <location>
        <begin position="51"/>
        <end position="71"/>
    </location>
</feature>
<protein>
    <submittedName>
        <fullName evidence="7">Uncharacterized protein</fullName>
    </submittedName>
</protein>
<comment type="caution">
    <text evidence="7">The sequence shown here is derived from an EMBL/GenBank/DDBJ whole genome shotgun (WGS) entry which is preliminary data.</text>
</comment>
<dbReference type="GO" id="GO:0034454">
    <property type="term" value="P:microtubule anchoring at centrosome"/>
    <property type="evidence" value="ECO:0007669"/>
    <property type="project" value="TreeGrafter"/>
</dbReference>
<dbReference type="GO" id="GO:0005813">
    <property type="term" value="C:centrosome"/>
    <property type="evidence" value="ECO:0007669"/>
    <property type="project" value="UniProtKB-SubCell"/>
</dbReference>
<evidence type="ECO:0000256" key="4">
    <source>
        <dbReference type="ARBA" id="ARBA00023212"/>
    </source>
</evidence>